<evidence type="ECO:0000313" key="3">
    <source>
        <dbReference type="Proteomes" id="UP001497522"/>
    </source>
</evidence>
<sequence length="79" mass="7896">MASGILRVSQATEDFRVLGRGGFHVSGSGGQGTEPARSVVRAKQGGGAAACNPGESTERELAGDGETRGGVLPLLAQNS</sequence>
<proteinExistence type="predicted"/>
<gene>
    <name evidence="2" type="ORF">CSSPJE1EN2_LOCUS11106</name>
</gene>
<feature type="region of interest" description="Disordered" evidence="1">
    <location>
        <begin position="21"/>
        <end position="79"/>
    </location>
</feature>
<protein>
    <submittedName>
        <fullName evidence="2">Uncharacterized protein</fullName>
    </submittedName>
</protein>
<evidence type="ECO:0000256" key="1">
    <source>
        <dbReference type="SAM" id="MobiDB-lite"/>
    </source>
</evidence>
<dbReference type="Proteomes" id="UP001497522">
    <property type="component" value="Chromosome 18"/>
</dbReference>
<feature type="compositionally biased region" description="Gly residues" evidence="1">
    <location>
        <begin position="21"/>
        <end position="32"/>
    </location>
</feature>
<feature type="compositionally biased region" description="Basic and acidic residues" evidence="1">
    <location>
        <begin position="56"/>
        <end position="67"/>
    </location>
</feature>
<name>A0ABP1B041_9BRYO</name>
<evidence type="ECO:0000313" key="2">
    <source>
        <dbReference type="EMBL" id="CAK9868111.1"/>
    </source>
</evidence>
<dbReference type="EMBL" id="OZ023719">
    <property type="protein sequence ID" value="CAK9868111.1"/>
    <property type="molecule type" value="Genomic_DNA"/>
</dbReference>
<accession>A0ABP1B041</accession>
<keyword evidence="3" id="KW-1185">Reference proteome</keyword>
<reference evidence="2" key="1">
    <citation type="submission" date="2024-03" db="EMBL/GenBank/DDBJ databases">
        <authorList>
            <consortium name="ELIXIR-Norway"/>
            <consortium name="Elixir Norway"/>
        </authorList>
    </citation>
    <scope>NUCLEOTIDE SEQUENCE</scope>
</reference>
<organism evidence="2 3">
    <name type="scientific">Sphagnum jensenii</name>
    <dbReference type="NCBI Taxonomy" id="128206"/>
    <lineage>
        <taxon>Eukaryota</taxon>
        <taxon>Viridiplantae</taxon>
        <taxon>Streptophyta</taxon>
        <taxon>Embryophyta</taxon>
        <taxon>Bryophyta</taxon>
        <taxon>Sphagnophytina</taxon>
        <taxon>Sphagnopsida</taxon>
        <taxon>Sphagnales</taxon>
        <taxon>Sphagnaceae</taxon>
        <taxon>Sphagnum</taxon>
    </lineage>
</organism>